<evidence type="ECO:0000313" key="1">
    <source>
        <dbReference type="EMBL" id="KAI5059930.1"/>
    </source>
</evidence>
<dbReference type="EMBL" id="JABFUD020000024">
    <property type="protein sequence ID" value="KAI5059930.1"/>
    <property type="molecule type" value="Genomic_DNA"/>
</dbReference>
<organism evidence="1 2">
    <name type="scientific">Adiantum capillus-veneris</name>
    <name type="common">Maidenhair fern</name>
    <dbReference type="NCBI Taxonomy" id="13818"/>
    <lineage>
        <taxon>Eukaryota</taxon>
        <taxon>Viridiplantae</taxon>
        <taxon>Streptophyta</taxon>
        <taxon>Embryophyta</taxon>
        <taxon>Tracheophyta</taxon>
        <taxon>Polypodiopsida</taxon>
        <taxon>Polypodiidae</taxon>
        <taxon>Polypodiales</taxon>
        <taxon>Pteridineae</taxon>
        <taxon>Pteridaceae</taxon>
        <taxon>Vittarioideae</taxon>
        <taxon>Adiantum</taxon>
    </lineage>
</organism>
<dbReference type="AlphaFoldDB" id="A0A9D4U1Z7"/>
<accession>A0A9D4U1Z7</accession>
<reference evidence="1" key="1">
    <citation type="submission" date="2021-01" db="EMBL/GenBank/DDBJ databases">
        <title>Adiantum capillus-veneris genome.</title>
        <authorList>
            <person name="Fang Y."/>
            <person name="Liao Q."/>
        </authorList>
    </citation>
    <scope>NUCLEOTIDE SEQUENCE</scope>
    <source>
        <strain evidence="1">H3</strain>
        <tissue evidence="1">Leaf</tissue>
    </source>
</reference>
<gene>
    <name evidence="1" type="ORF">GOP47_0024350</name>
</gene>
<keyword evidence="2" id="KW-1185">Reference proteome</keyword>
<proteinExistence type="predicted"/>
<sequence>MDGAKGQQKEKKRHDHPCNSFDEKCRFSPFALLPNFTQSLHVNSLVLKLHYPVSKQAFQQVQLVRKGGTTMRAPCLFE</sequence>
<comment type="caution">
    <text evidence="1">The sequence shown here is derived from an EMBL/GenBank/DDBJ whole genome shotgun (WGS) entry which is preliminary data.</text>
</comment>
<name>A0A9D4U1Z7_ADICA</name>
<dbReference type="Proteomes" id="UP000886520">
    <property type="component" value="Chromosome 24"/>
</dbReference>
<protein>
    <submittedName>
        <fullName evidence="1">Uncharacterized protein</fullName>
    </submittedName>
</protein>
<evidence type="ECO:0000313" key="2">
    <source>
        <dbReference type="Proteomes" id="UP000886520"/>
    </source>
</evidence>